<gene>
    <name evidence="10" type="ORF">FALBO_15082</name>
</gene>
<dbReference type="InterPro" id="IPR008964">
    <property type="entry name" value="Invasin/intimin_cell_adhesion"/>
</dbReference>
<evidence type="ECO:0000313" key="10">
    <source>
        <dbReference type="EMBL" id="KAF4458065.1"/>
    </source>
</evidence>
<evidence type="ECO:0000256" key="3">
    <source>
        <dbReference type="ARBA" id="ARBA00023295"/>
    </source>
</evidence>
<keyword evidence="3" id="KW-0326">Glycosidase</keyword>
<dbReference type="SUPFAM" id="SSF49303">
    <property type="entry name" value="beta-Galactosidase/glucuronidase domain"/>
    <property type="match status" value="1"/>
</dbReference>
<dbReference type="InterPro" id="IPR017853">
    <property type="entry name" value="GH"/>
</dbReference>
<keyword evidence="11" id="KW-1185">Reference proteome</keyword>
<dbReference type="InterPro" id="IPR051913">
    <property type="entry name" value="GH2_Domain-Containing"/>
</dbReference>
<accession>A0A8H4KV56</accession>
<keyword evidence="2" id="KW-0378">Hydrolase</keyword>
<dbReference type="PANTHER" id="PTHR42732:SF1">
    <property type="entry name" value="BETA-MANNOSIDASE"/>
    <property type="match status" value="1"/>
</dbReference>
<proteinExistence type="inferred from homology"/>
<dbReference type="Gene3D" id="2.60.40.10">
    <property type="entry name" value="Immunoglobulins"/>
    <property type="match status" value="3"/>
</dbReference>
<reference evidence="10 11" key="1">
    <citation type="submission" date="2020-01" db="EMBL/GenBank/DDBJ databases">
        <title>Identification and distribution of gene clusters putatively required for synthesis of sphingolipid metabolism inhibitors in phylogenetically diverse species of the filamentous fungus Fusarium.</title>
        <authorList>
            <person name="Kim H.-S."/>
            <person name="Busman M."/>
            <person name="Brown D.W."/>
            <person name="Divon H."/>
            <person name="Uhlig S."/>
            <person name="Proctor R.H."/>
        </authorList>
    </citation>
    <scope>NUCLEOTIDE SEQUENCE [LARGE SCALE GENOMIC DNA]</scope>
    <source>
        <strain evidence="10 11">NRRL 20459</strain>
    </source>
</reference>
<dbReference type="Pfam" id="PF22666">
    <property type="entry name" value="Glyco_hydro_2_N2"/>
    <property type="match status" value="1"/>
</dbReference>
<dbReference type="InterPro" id="IPR008979">
    <property type="entry name" value="Galactose-bd-like_sf"/>
</dbReference>
<dbReference type="InterPro" id="IPR040605">
    <property type="entry name" value="Glyco_hydro2_dom5"/>
</dbReference>
<dbReference type="OrthoDB" id="408532at2759"/>
<dbReference type="GO" id="GO:0004553">
    <property type="term" value="F:hydrolase activity, hydrolyzing O-glycosyl compounds"/>
    <property type="evidence" value="ECO:0007669"/>
    <property type="project" value="InterPro"/>
</dbReference>
<evidence type="ECO:0000259" key="5">
    <source>
        <dbReference type="Pfam" id="PF00703"/>
    </source>
</evidence>
<dbReference type="SUPFAM" id="SSF51445">
    <property type="entry name" value="(Trans)glycosidases"/>
    <property type="match status" value="1"/>
</dbReference>
<keyword evidence="4" id="KW-0732">Signal</keyword>
<dbReference type="PANTHER" id="PTHR42732">
    <property type="entry name" value="BETA-GALACTOSIDASE"/>
    <property type="match status" value="1"/>
</dbReference>
<name>A0A8H4KV56_9HYPO</name>
<evidence type="ECO:0000256" key="2">
    <source>
        <dbReference type="ARBA" id="ARBA00022801"/>
    </source>
</evidence>
<dbReference type="InterPro" id="IPR006101">
    <property type="entry name" value="Glyco_hydro_2"/>
</dbReference>
<feature type="domain" description="Beta-mannosidase-like galactose-binding" evidence="9">
    <location>
        <begin position="143"/>
        <end position="215"/>
    </location>
</feature>
<dbReference type="InterPro" id="IPR032311">
    <property type="entry name" value="DUF4982"/>
</dbReference>
<sequence>MRAPQAILGLLTLSVASPTSSDLQGRGGREQVNLNKGWRFWRSVSNPDGIVYDFSLNRTDAIELKPWILPSGNEFIKDPKDRHSRPDDEPEVDIDYVKSSFDDQDWEKVDLPHDWAIKGPFYTEEDPIIGGGMGRLPVHGVGWYRRQFTVSKDKKSKTVLLNVGGAMAYAMVWLNGHLVGGWPYGYNSFNLDLTPFIRYDGENQLAIRLDNAPDSSRWYPGAGLYRSVSLTFVEPTHVSPSGTYITTRDVSDKAATVDISVQVQNDGKKSRTVEVSTDIYSLDQETSERGQRFAKFPKKSVKISSAGKSSVNGSVTLQNPRLWGPPPNQVPNLYLAITSLKVDGQVVDTYETQFGIRSLVHDGDKGLLVNGEHVPLQGVNQHSDLGALGMAFNVRAATRQLEILQEMGCNAIRMAHNPPATELLHLADKMGFLIIDEIFDAWYRKKTSAGFHLLFSEWHEPDLRAFLRRDRNHPSIIVWSYGNEVGEQYTDEEGAQVSKMLHEIVREEDPTRPTTASMNYAKPNMPFAKVLDIKSINYQGSGIRDTEAYSNLEGIKTHPIYPDFHEAFPNNMILGSETSASVSSRGVYYFPVTNYTSAPVNDTSGGNSTLMQVSSYELYSAPFGSSPDKVFKEQDKVLYVAGEFVWSGFDYLGEPTPYYTARSSYFGIIDLAGFKKDRYWLYQSRWRPDLRFAHILPHWTWPERKGQVTPVHVFSQADEAELFLNGESQGRQTREQYEYRFRWDDVVYEPGELRVVTYKDGKEWAKNTVKTAGEASNLKLSADRTSIQADGEDLAFITLEVVDNKGNLAPRENTPITFSLSGPGEIIATDNGNAADFVAFHSPEREAFNGMALAIVRFLPGAKGSVTVAAAAKGLKGASVVINSQK</sequence>
<dbReference type="AlphaFoldDB" id="A0A8H4KV56"/>
<dbReference type="PRINTS" id="PR00132">
    <property type="entry name" value="GLHYDRLASE2"/>
</dbReference>
<feature type="domain" description="Glycoside hydrolase family 2" evidence="8">
    <location>
        <begin position="778"/>
        <end position="880"/>
    </location>
</feature>
<comment type="caution">
    <text evidence="10">The sequence shown here is derived from an EMBL/GenBank/DDBJ whole genome shotgun (WGS) entry which is preliminary data.</text>
</comment>
<protein>
    <submittedName>
        <fullName evidence="10">Beta-galactosidase</fullName>
    </submittedName>
</protein>
<dbReference type="Gene3D" id="2.60.120.260">
    <property type="entry name" value="Galactose-binding domain-like"/>
    <property type="match status" value="1"/>
</dbReference>
<evidence type="ECO:0000259" key="7">
    <source>
        <dbReference type="Pfam" id="PF16355"/>
    </source>
</evidence>
<dbReference type="GO" id="GO:0005975">
    <property type="term" value="P:carbohydrate metabolic process"/>
    <property type="evidence" value="ECO:0007669"/>
    <property type="project" value="InterPro"/>
</dbReference>
<dbReference type="NCBIfam" id="NF041463">
    <property type="entry name" value="GalB"/>
    <property type="match status" value="1"/>
</dbReference>
<evidence type="ECO:0000259" key="9">
    <source>
        <dbReference type="Pfam" id="PF22666"/>
    </source>
</evidence>
<dbReference type="InterPro" id="IPR036156">
    <property type="entry name" value="Beta-gal/glucu_dom_sf"/>
</dbReference>
<dbReference type="InterPro" id="IPR023232">
    <property type="entry name" value="Glyco_hydro_2_AS"/>
</dbReference>
<feature type="domain" description="Glycoside hydrolase family 2 immunoglobulin-like beta-sandwich" evidence="5">
    <location>
        <begin position="242"/>
        <end position="357"/>
    </location>
</feature>
<dbReference type="InterPro" id="IPR054593">
    <property type="entry name" value="Beta-mannosidase-like_N2"/>
</dbReference>
<evidence type="ECO:0000259" key="8">
    <source>
        <dbReference type="Pfam" id="PF18565"/>
    </source>
</evidence>
<feature type="chain" id="PRO_5034725652" evidence="4">
    <location>
        <begin position="22"/>
        <end position="886"/>
    </location>
</feature>
<evidence type="ECO:0000256" key="1">
    <source>
        <dbReference type="ARBA" id="ARBA00007401"/>
    </source>
</evidence>
<dbReference type="SUPFAM" id="SSF49785">
    <property type="entry name" value="Galactose-binding domain-like"/>
    <property type="match status" value="1"/>
</dbReference>
<dbReference type="PROSITE" id="PS00608">
    <property type="entry name" value="GLYCOSYL_HYDROL_F2_2"/>
    <property type="match status" value="1"/>
</dbReference>
<dbReference type="InterPro" id="IPR006103">
    <property type="entry name" value="Glyco_hydro_2_cat"/>
</dbReference>
<dbReference type="Pfam" id="PF16355">
    <property type="entry name" value="DUF4982"/>
    <property type="match status" value="1"/>
</dbReference>
<dbReference type="Gene3D" id="3.20.20.80">
    <property type="entry name" value="Glycosidases"/>
    <property type="match status" value="1"/>
</dbReference>
<dbReference type="InterPro" id="IPR013783">
    <property type="entry name" value="Ig-like_fold"/>
</dbReference>
<feature type="domain" description="Glycoside hydrolase family 2 catalytic" evidence="6">
    <location>
        <begin position="364"/>
        <end position="542"/>
    </location>
</feature>
<evidence type="ECO:0000313" key="11">
    <source>
        <dbReference type="Proteomes" id="UP000554235"/>
    </source>
</evidence>
<feature type="signal peptide" evidence="4">
    <location>
        <begin position="1"/>
        <end position="21"/>
    </location>
</feature>
<dbReference type="SUPFAM" id="SSF49373">
    <property type="entry name" value="Invasin/intimin cell-adhesion fragments"/>
    <property type="match status" value="1"/>
</dbReference>
<organism evidence="10 11">
    <name type="scientific">Fusarium albosuccineum</name>
    <dbReference type="NCBI Taxonomy" id="1237068"/>
    <lineage>
        <taxon>Eukaryota</taxon>
        <taxon>Fungi</taxon>
        <taxon>Dikarya</taxon>
        <taxon>Ascomycota</taxon>
        <taxon>Pezizomycotina</taxon>
        <taxon>Sordariomycetes</taxon>
        <taxon>Hypocreomycetidae</taxon>
        <taxon>Hypocreales</taxon>
        <taxon>Nectriaceae</taxon>
        <taxon>Fusarium</taxon>
        <taxon>Fusarium decemcellulare species complex</taxon>
    </lineage>
</organism>
<dbReference type="Pfam" id="PF18565">
    <property type="entry name" value="Glyco_hydro2_C5"/>
    <property type="match status" value="1"/>
</dbReference>
<evidence type="ECO:0000256" key="4">
    <source>
        <dbReference type="SAM" id="SignalP"/>
    </source>
</evidence>
<dbReference type="InterPro" id="IPR048229">
    <property type="entry name" value="GalB-like"/>
</dbReference>
<evidence type="ECO:0000259" key="6">
    <source>
        <dbReference type="Pfam" id="PF02836"/>
    </source>
</evidence>
<dbReference type="Pfam" id="PF02836">
    <property type="entry name" value="Glyco_hydro_2_C"/>
    <property type="match status" value="1"/>
</dbReference>
<dbReference type="Pfam" id="PF00703">
    <property type="entry name" value="Glyco_hydro_2"/>
    <property type="match status" value="1"/>
</dbReference>
<dbReference type="Proteomes" id="UP000554235">
    <property type="component" value="Unassembled WGS sequence"/>
</dbReference>
<dbReference type="InterPro" id="IPR006102">
    <property type="entry name" value="Ig-like_GH2"/>
</dbReference>
<comment type="similarity">
    <text evidence="1">Belongs to the glycosyl hydrolase 2 family.</text>
</comment>
<dbReference type="EMBL" id="JAADYS010002552">
    <property type="protein sequence ID" value="KAF4458065.1"/>
    <property type="molecule type" value="Genomic_DNA"/>
</dbReference>
<feature type="domain" description="DUF4982" evidence="7">
    <location>
        <begin position="706"/>
        <end position="765"/>
    </location>
</feature>